<keyword evidence="12 17" id="KW-0521">NADP</keyword>
<sequence length="731" mass="80221">MKREDFRTKAKRVVVKIGTSVVTQPDGSFALGRIGYVVEQIAQLQKMGKEVLLVSSGAVGKGAQELFKQALLTLPLAGFLGNGPNREQTELPPRACAAAGQSGMMSLYDDMFSQKGVAISQILLTENDFRNPQVRKHLQDTLNVLLKWNVVPIINENDVITTRTTPYRDEGGAIFWDNDSLAALIAAEVKADILILLSDVEGIYTCSPDDPQAQLITSYKPGMEIVFGSKSRIGRGGMEAKIEAAVKCMDHFDIPAVIIASGYKRHSIINIIEGKRVGTLFTKYVDDKDDLRKMTMDARAGSIALRTLKAEERDQILLEYAKNIENNMKLILDENNEDLKVADRIGVEGSLLSRLKLTEDKLKDLIKGIHQLARSADPVGKVLEETELEPGLNLQKTTSPIGVILVIFESRPDALPQLVSLALRTGNALLLKGGKEALRSNTILHKLCQSAIETVSKGSSIPVPKEVIGLVKSRDDIDELLKLHMDIDLVIPRGSSSLVRHIQSHTKIPVLGHAEGICHIYIHEDAKFEIVKRVLLDSKTDYPAACNSVETLLLNAKIADQPFGIKILEELLAAKVELFGSPRAVALLKNTNIPLKPLQHTFHHEYSAMKITVGIVDNLNHAIEHINKHGSNHTEAIICEDKQAAELFLQKVDSACVFHNASTRFADGYRFGLGAEVGISTGRIHARGPVGAEGLLTTKWILKSSLPDGHIVSEFSKGIKQFTHKKIKANL</sequence>
<dbReference type="InterPro" id="IPR016162">
    <property type="entry name" value="Ald_DH_N"/>
</dbReference>
<keyword evidence="8 17" id="KW-0808">Transferase</keyword>
<keyword evidence="9 17" id="KW-0547">Nucleotide-binding</keyword>
<evidence type="ECO:0000256" key="6">
    <source>
        <dbReference type="ARBA" id="ARBA00022605"/>
    </source>
</evidence>
<dbReference type="GO" id="GO:0005737">
    <property type="term" value="C:cytoplasm"/>
    <property type="evidence" value="ECO:0007669"/>
    <property type="project" value="InterPro"/>
</dbReference>
<dbReference type="PANTHER" id="PTHR11063:SF8">
    <property type="entry name" value="DELTA-1-PYRROLINE-5-CARBOXYLATE SYNTHASE"/>
    <property type="match status" value="1"/>
</dbReference>
<dbReference type="InterPro" id="IPR016163">
    <property type="entry name" value="Ald_DH_C"/>
</dbReference>
<feature type="domain" description="Aspartate/glutamate/uridylate kinase" evidence="19">
    <location>
        <begin position="11"/>
        <end position="259"/>
    </location>
</feature>
<evidence type="ECO:0000256" key="11">
    <source>
        <dbReference type="ARBA" id="ARBA00022840"/>
    </source>
</evidence>
<comment type="similarity">
    <text evidence="3 17">In the C-terminal section; belongs to the gamma-glutamyl phosphate reductase family.</text>
</comment>
<comment type="similarity">
    <text evidence="4 17">In the N-terminal section; belongs to the glutamate 5-kinase family.</text>
</comment>
<accession>A0A6B2KYH4</accession>
<keyword evidence="7 17" id="KW-0641">Proline biosynthesis</keyword>
<dbReference type="EC" id="2.7.2.11" evidence="17"/>
<evidence type="ECO:0000256" key="17">
    <source>
        <dbReference type="PIRNR" id="PIRNR036429"/>
    </source>
</evidence>
<keyword evidence="14" id="KW-0511">Multifunctional enzyme</keyword>
<evidence type="ECO:0000259" key="19">
    <source>
        <dbReference type="Pfam" id="PF00696"/>
    </source>
</evidence>
<dbReference type="Pfam" id="PF00171">
    <property type="entry name" value="Aldedh"/>
    <property type="match status" value="1"/>
</dbReference>
<dbReference type="GO" id="GO:0004349">
    <property type="term" value="F:glutamate 5-kinase activity"/>
    <property type="evidence" value="ECO:0007669"/>
    <property type="project" value="UniProtKB-UniRule"/>
</dbReference>
<evidence type="ECO:0000256" key="15">
    <source>
        <dbReference type="ARBA" id="ARBA00049024"/>
    </source>
</evidence>
<dbReference type="PROSITE" id="PS01223">
    <property type="entry name" value="PROA"/>
    <property type="match status" value="1"/>
</dbReference>
<keyword evidence="6 17" id="KW-0028">Amino-acid biosynthesis</keyword>
<dbReference type="FunFam" id="3.40.1160.10:FF:000006">
    <property type="entry name" value="Glutamate 5-kinase"/>
    <property type="match status" value="1"/>
</dbReference>
<dbReference type="SUPFAM" id="SSF53633">
    <property type="entry name" value="Carbamate kinase-like"/>
    <property type="match status" value="1"/>
</dbReference>
<dbReference type="EMBL" id="GIBP01000831">
    <property type="protein sequence ID" value="NDV29800.1"/>
    <property type="molecule type" value="Transcribed_RNA"/>
</dbReference>
<dbReference type="GO" id="GO:0055129">
    <property type="term" value="P:L-proline biosynthetic process"/>
    <property type="evidence" value="ECO:0007669"/>
    <property type="project" value="UniProtKB-UniPathway"/>
</dbReference>
<protein>
    <recommendedName>
        <fullName evidence="17">Delta-1-pyrroline-5-carboxylate synthase</fullName>
    </recommendedName>
    <domain>
        <recommendedName>
            <fullName evidence="17">Glutamate 5-kinase</fullName>
            <shortName evidence="17">GK</shortName>
            <ecNumber evidence="17">2.7.2.11</ecNumber>
        </recommendedName>
        <alternativeName>
            <fullName evidence="17">Gamma-glutamyl kinase</fullName>
        </alternativeName>
    </domain>
    <domain>
        <recommendedName>
            <fullName evidence="17">Gamma-glutamyl phosphate reductase</fullName>
            <shortName evidence="17">GPR</shortName>
            <ecNumber evidence="17">1.2.1.41</ecNumber>
        </recommendedName>
        <alternativeName>
            <fullName evidence="17">Glutamate-5-semialdehyde dehydrogenase</fullName>
        </alternativeName>
        <alternativeName>
            <fullName evidence="17">Glutamyl-gamma-semialdehyde dehydrogenase</fullName>
        </alternativeName>
    </domain>
</protein>
<evidence type="ECO:0000259" key="18">
    <source>
        <dbReference type="Pfam" id="PF00171"/>
    </source>
</evidence>
<evidence type="ECO:0000256" key="13">
    <source>
        <dbReference type="ARBA" id="ARBA00023002"/>
    </source>
</evidence>
<dbReference type="InterPro" id="IPR016161">
    <property type="entry name" value="Ald_DH/histidinol_DH"/>
</dbReference>
<dbReference type="NCBIfam" id="TIGR00407">
    <property type="entry name" value="proA"/>
    <property type="match status" value="1"/>
</dbReference>
<evidence type="ECO:0000256" key="1">
    <source>
        <dbReference type="ARBA" id="ARBA00004985"/>
    </source>
</evidence>
<keyword evidence="11 17" id="KW-0067">ATP-binding</keyword>
<evidence type="ECO:0000256" key="2">
    <source>
        <dbReference type="ARBA" id="ARBA00005185"/>
    </source>
</evidence>
<dbReference type="PANTHER" id="PTHR11063">
    <property type="entry name" value="GLUTAMATE SEMIALDEHYDE DEHYDROGENASE"/>
    <property type="match status" value="1"/>
</dbReference>
<organism evidence="20">
    <name type="scientific">Arcella intermedia</name>
    <dbReference type="NCBI Taxonomy" id="1963864"/>
    <lineage>
        <taxon>Eukaryota</taxon>
        <taxon>Amoebozoa</taxon>
        <taxon>Tubulinea</taxon>
        <taxon>Elardia</taxon>
        <taxon>Arcellinida</taxon>
        <taxon>Sphaerothecina</taxon>
        <taxon>Arcellidae</taxon>
        <taxon>Arcella</taxon>
    </lineage>
</organism>
<comment type="catalytic activity">
    <reaction evidence="15 17">
        <text>L-glutamate 5-semialdehyde + phosphate + NADP(+) = L-glutamyl 5-phosphate + NADPH + H(+)</text>
        <dbReference type="Rhea" id="RHEA:19541"/>
        <dbReference type="ChEBI" id="CHEBI:15378"/>
        <dbReference type="ChEBI" id="CHEBI:43474"/>
        <dbReference type="ChEBI" id="CHEBI:57783"/>
        <dbReference type="ChEBI" id="CHEBI:58066"/>
        <dbReference type="ChEBI" id="CHEBI:58274"/>
        <dbReference type="ChEBI" id="CHEBI:58349"/>
        <dbReference type="EC" id="1.2.1.41"/>
    </reaction>
</comment>
<comment type="catalytic activity">
    <reaction evidence="16 17">
        <text>L-glutamate + ATP = L-glutamyl 5-phosphate + ADP</text>
        <dbReference type="Rhea" id="RHEA:14877"/>
        <dbReference type="ChEBI" id="CHEBI:29985"/>
        <dbReference type="ChEBI" id="CHEBI:30616"/>
        <dbReference type="ChEBI" id="CHEBI:58274"/>
        <dbReference type="ChEBI" id="CHEBI:456216"/>
        <dbReference type="EC" id="2.7.2.11"/>
    </reaction>
</comment>
<evidence type="ECO:0000256" key="4">
    <source>
        <dbReference type="ARBA" id="ARBA00009302"/>
    </source>
</evidence>
<dbReference type="InterPro" id="IPR001057">
    <property type="entry name" value="Glu/AcGlu_kinase"/>
</dbReference>
<dbReference type="NCBIfam" id="TIGR01092">
    <property type="entry name" value="P5CS"/>
    <property type="match status" value="1"/>
</dbReference>
<dbReference type="SUPFAM" id="SSF53720">
    <property type="entry name" value="ALDH-like"/>
    <property type="match status" value="1"/>
</dbReference>
<keyword evidence="10 17" id="KW-0418">Kinase</keyword>
<evidence type="ECO:0000256" key="8">
    <source>
        <dbReference type="ARBA" id="ARBA00022679"/>
    </source>
</evidence>
<dbReference type="Gene3D" id="3.40.309.10">
    <property type="entry name" value="Aldehyde Dehydrogenase, Chain A, domain 2"/>
    <property type="match status" value="1"/>
</dbReference>
<dbReference type="HAMAP" id="MF_00412">
    <property type="entry name" value="ProA"/>
    <property type="match status" value="1"/>
</dbReference>
<dbReference type="CDD" id="cd07079">
    <property type="entry name" value="ALDH_F18-19_ProA-GPR"/>
    <property type="match status" value="1"/>
</dbReference>
<keyword evidence="5" id="KW-0963">Cytoplasm</keyword>
<dbReference type="PIRSF" id="PIRSF036429">
    <property type="entry name" value="P5C_syn"/>
    <property type="match status" value="1"/>
</dbReference>
<dbReference type="InterPro" id="IPR005715">
    <property type="entry name" value="Glu_5kinase/COase_Synthase"/>
</dbReference>
<dbReference type="Pfam" id="PF00696">
    <property type="entry name" value="AA_kinase"/>
    <property type="match status" value="1"/>
</dbReference>
<evidence type="ECO:0000256" key="12">
    <source>
        <dbReference type="ARBA" id="ARBA00022857"/>
    </source>
</evidence>
<dbReference type="InterPro" id="IPR036393">
    <property type="entry name" value="AceGlu_kinase-like_sf"/>
</dbReference>
<dbReference type="GO" id="GO:0004350">
    <property type="term" value="F:glutamate-5-semialdehyde dehydrogenase activity"/>
    <property type="evidence" value="ECO:0007669"/>
    <property type="project" value="UniProtKB-UniRule"/>
</dbReference>
<evidence type="ECO:0000256" key="14">
    <source>
        <dbReference type="ARBA" id="ARBA00023268"/>
    </source>
</evidence>
<name>A0A6B2KYH4_9EUKA</name>
<dbReference type="InterPro" id="IPR001048">
    <property type="entry name" value="Asp/Glu/Uridylate_kinase"/>
</dbReference>
<dbReference type="PRINTS" id="PR00474">
    <property type="entry name" value="GLU5KINASE"/>
</dbReference>
<evidence type="ECO:0000256" key="10">
    <source>
        <dbReference type="ARBA" id="ARBA00022777"/>
    </source>
</evidence>
<evidence type="ECO:0000256" key="7">
    <source>
        <dbReference type="ARBA" id="ARBA00022650"/>
    </source>
</evidence>
<dbReference type="InterPro" id="IPR015590">
    <property type="entry name" value="Aldehyde_DH_dom"/>
</dbReference>
<evidence type="ECO:0000313" key="20">
    <source>
        <dbReference type="EMBL" id="NDV29800.1"/>
    </source>
</evidence>
<dbReference type="Gene3D" id="3.40.1160.10">
    <property type="entry name" value="Acetylglutamate kinase-like"/>
    <property type="match status" value="1"/>
</dbReference>
<evidence type="ECO:0000256" key="9">
    <source>
        <dbReference type="ARBA" id="ARBA00022741"/>
    </source>
</evidence>
<keyword evidence="13 17" id="KW-0560">Oxidoreductase</keyword>
<feature type="domain" description="Aldehyde dehydrogenase" evidence="18">
    <location>
        <begin position="285"/>
        <end position="569"/>
    </location>
</feature>
<evidence type="ECO:0000256" key="5">
    <source>
        <dbReference type="ARBA" id="ARBA00022490"/>
    </source>
</evidence>
<dbReference type="InterPro" id="IPR005766">
    <property type="entry name" value="P5_carboxy_syn"/>
</dbReference>
<dbReference type="InterPro" id="IPR020593">
    <property type="entry name" value="G-glutamylP_reductase_CS"/>
</dbReference>
<reference evidence="20" key="1">
    <citation type="journal article" date="2020" name="J. Eukaryot. Microbiol.">
        <title>De novo Sequencing, Assembly and Annotation of the Transcriptome for the Free-Living Testate Amoeba Arcella intermedia.</title>
        <authorList>
            <person name="Ribeiro G.M."/>
            <person name="Porfirio-Sousa A.L."/>
            <person name="Maurer-Alcala X.X."/>
            <person name="Katz L.A."/>
            <person name="Lahr D.J.G."/>
        </authorList>
    </citation>
    <scope>NUCLEOTIDE SEQUENCE</scope>
</reference>
<dbReference type="NCBIfam" id="NF001221">
    <property type="entry name" value="PRK00197.1"/>
    <property type="match status" value="1"/>
</dbReference>
<evidence type="ECO:0000256" key="16">
    <source>
        <dbReference type="ARBA" id="ARBA00049141"/>
    </source>
</evidence>
<dbReference type="UniPathway" id="UPA00098">
    <property type="reaction ID" value="UER00359"/>
</dbReference>
<proteinExistence type="inferred from homology"/>
<comment type="pathway">
    <text evidence="1 17">Amino-acid biosynthesis; L-proline biosynthesis; L-glutamate 5-semialdehyde from L-glutamate: step 2/2.</text>
</comment>
<comment type="pathway">
    <text evidence="2 17">Amino-acid biosynthesis; L-proline biosynthesis; L-glutamate 5-semialdehyde from L-glutamate: step 1/2.</text>
</comment>
<dbReference type="NCBIfam" id="TIGR01027">
    <property type="entry name" value="proB"/>
    <property type="match status" value="1"/>
</dbReference>
<dbReference type="GO" id="GO:0005524">
    <property type="term" value="F:ATP binding"/>
    <property type="evidence" value="ECO:0007669"/>
    <property type="project" value="UniProtKB-UniRule"/>
</dbReference>
<dbReference type="Gene3D" id="3.40.605.10">
    <property type="entry name" value="Aldehyde Dehydrogenase, Chain A, domain 1"/>
    <property type="match status" value="1"/>
</dbReference>
<evidence type="ECO:0000256" key="3">
    <source>
        <dbReference type="ARBA" id="ARBA00006300"/>
    </source>
</evidence>
<dbReference type="AlphaFoldDB" id="A0A6B2KYH4"/>
<dbReference type="InterPro" id="IPR000965">
    <property type="entry name" value="GPR_dom"/>
</dbReference>
<dbReference type="EC" id="1.2.1.41" evidence="17"/>